<evidence type="ECO:0000256" key="4">
    <source>
        <dbReference type="ARBA" id="ARBA00022737"/>
    </source>
</evidence>
<dbReference type="PANTHER" id="PTHR23110:SF99">
    <property type="entry name" value="BROAD-COMPLEX CORE PROTEIN ISOFORM 6"/>
    <property type="match status" value="1"/>
</dbReference>
<protein>
    <submittedName>
        <fullName evidence="10">Broad-complex core protein isoforms 1/2/3/4/5</fullName>
    </submittedName>
</protein>
<evidence type="ECO:0000256" key="7">
    <source>
        <dbReference type="SAM" id="MobiDB-lite"/>
    </source>
</evidence>
<dbReference type="PROSITE" id="PS50097">
    <property type="entry name" value="BTB"/>
    <property type="match status" value="1"/>
</dbReference>
<gene>
    <name evidence="10" type="primary">br_0</name>
    <name evidence="10" type="ORF">Bhyg_12859</name>
</gene>
<dbReference type="Proteomes" id="UP001151699">
    <property type="component" value="Chromosome X"/>
</dbReference>
<evidence type="ECO:0000256" key="3">
    <source>
        <dbReference type="ARBA" id="ARBA00022723"/>
    </source>
</evidence>
<keyword evidence="3" id="KW-0479">Metal-binding</keyword>
<dbReference type="InterPro" id="IPR011333">
    <property type="entry name" value="SKP1/BTB/POZ_sf"/>
</dbReference>
<dbReference type="CDD" id="cd18315">
    <property type="entry name" value="BTB_POZ_BAB-like"/>
    <property type="match status" value="1"/>
</dbReference>
<keyword evidence="4" id="KW-0677">Repeat</keyword>
<organism evidence="10 11">
    <name type="scientific">Pseudolycoriella hygida</name>
    <dbReference type="NCBI Taxonomy" id="35572"/>
    <lineage>
        <taxon>Eukaryota</taxon>
        <taxon>Metazoa</taxon>
        <taxon>Ecdysozoa</taxon>
        <taxon>Arthropoda</taxon>
        <taxon>Hexapoda</taxon>
        <taxon>Insecta</taxon>
        <taxon>Pterygota</taxon>
        <taxon>Neoptera</taxon>
        <taxon>Endopterygota</taxon>
        <taxon>Diptera</taxon>
        <taxon>Nematocera</taxon>
        <taxon>Sciaroidea</taxon>
        <taxon>Sciaridae</taxon>
        <taxon>Pseudolycoriella</taxon>
    </lineage>
</organism>
<evidence type="ECO:0000259" key="8">
    <source>
        <dbReference type="PROSITE" id="PS50097"/>
    </source>
</evidence>
<evidence type="ECO:0000313" key="10">
    <source>
        <dbReference type="EMBL" id="KAJ6640110.1"/>
    </source>
</evidence>
<feature type="domain" description="C2H2-type" evidence="9">
    <location>
        <begin position="603"/>
        <end position="631"/>
    </location>
</feature>
<evidence type="ECO:0000256" key="5">
    <source>
        <dbReference type="ARBA" id="ARBA00023242"/>
    </source>
</evidence>
<dbReference type="Pfam" id="PF00096">
    <property type="entry name" value="zf-C2H2"/>
    <property type="match status" value="1"/>
</dbReference>
<dbReference type="PANTHER" id="PTHR23110">
    <property type="entry name" value="BTB DOMAIN TRANSCRIPTION FACTOR"/>
    <property type="match status" value="1"/>
</dbReference>
<feature type="domain" description="C2H2-type" evidence="9">
    <location>
        <begin position="684"/>
        <end position="707"/>
    </location>
</feature>
<accession>A0A9Q0RZR1</accession>
<dbReference type="SMART" id="SM00355">
    <property type="entry name" value="ZnF_C2H2"/>
    <property type="match status" value="5"/>
</dbReference>
<dbReference type="Pfam" id="PF00651">
    <property type="entry name" value="BTB"/>
    <property type="match status" value="1"/>
</dbReference>
<dbReference type="InterPro" id="IPR036236">
    <property type="entry name" value="Znf_C2H2_sf"/>
</dbReference>
<reference evidence="10" key="1">
    <citation type="submission" date="2022-07" db="EMBL/GenBank/DDBJ databases">
        <authorList>
            <person name="Trinca V."/>
            <person name="Uliana J.V.C."/>
            <person name="Torres T.T."/>
            <person name="Ward R.J."/>
            <person name="Monesi N."/>
        </authorList>
    </citation>
    <scope>NUCLEOTIDE SEQUENCE</scope>
    <source>
        <strain evidence="10">HSMRA1968</strain>
        <tissue evidence="10">Whole embryos</tissue>
    </source>
</reference>
<feature type="compositionally biased region" description="Basic and acidic residues" evidence="7">
    <location>
        <begin position="233"/>
        <end position="248"/>
    </location>
</feature>
<dbReference type="GO" id="GO:0061061">
    <property type="term" value="P:muscle structure development"/>
    <property type="evidence" value="ECO:0007669"/>
    <property type="project" value="UniProtKB-ARBA"/>
</dbReference>
<feature type="compositionally biased region" description="Polar residues" evidence="7">
    <location>
        <begin position="258"/>
        <end position="289"/>
    </location>
</feature>
<proteinExistence type="predicted"/>
<keyword evidence="6" id="KW-0863">Zinc-finger</keyword>
<evidence type="ECO:0000259" key="9">
    <source>
        <dbReference type="PROSITE" id="PS50157"/>
    </source>
</evidence>
<dbReference type="Gene3D" id="3.30.160.60">
    <property type="entry name" value="Classic Zinc Finger"/>
    <property type="match status" value="3"/>
</dbReference>
<dbReference type="GO" id="GO:0030707">
    <property type="term" value="P:follicle cell of egg chamber development"/>
    <property type="evidence" value="ECO:0007669"/>
    <property type="project" value="UniProtKB-ARBA"/>
</dbReference>
<dbReference type="GO" id="GO:0006357">
    <property type="term" value="P:regulation of transcription by RNA polymerase II"/>
    <property type="evidence" value="ECO:0007669"/>
    <property type="project" value="UniProtKB-ARBA"/>
</dbReference>
<keyword evidence="6" id="KW-0862">Zinc</keyword>
<feature type="domain" description="BTB" evidence="8">
    <location>
        <begin position="51"/>
        <end position="116"/>
    </location>
</feature>
<dbReference type="SMART" id="SM00225">
    <property type="entry name" value="BTB"/>
    <property type="match status" value="1"/>
</dbReference>
<dbReference type="Pfam" id="PF13912">
    <property type="entry name" value="zf-C2H2_6"/>
    <property type="match status" value="2"/>
</dbReference>
<dbReference type="InterPro" id="IPR051095">
    <property type="entry name" value="Dros_DevTransReg"/>
</dbReference>
<dbReference type="PROSITE" id="PS50157">
    <property type="entry name" value="ZINC_FINGER_C2H2_2"/>
    <property type="match status" value="5"/>
</dbReference>
<dbReference type="EMBL" id="WJQU01000003">
    <property type="protein sequence ID" value="KAJ6640110.1"/>
    <property type="molecule type" value="Genomic_DNA"/>
</dbReference>
<keyword evidence="2" id="KW-0217">Developmental protein</keyword>
<keyword evidence="11" id="KW-1185">Reference proteome</keyword>
<evidence type="ECO:0000256" key="6">
    <source>
        <dbReference type="PROSITE-ProRule" id="PRU00042"/>
    </source>
</evidence>
<dbReference type="GO" id="GO:0005634">
    <property type="term" value="C:nucleus"/>
    <property type="evidence" value="ECO:0007669"/>
    <property type="project" value="UniProtKB-SubCell"/>
</dbReference>
<evidence type="ECO:0000313" key="11">
    <source>
        <dbReference type="Proteomes" id="UP001151699"/>
    </source>
</evidence>
<feature type="domain" description="C2H2-type" evidence="9">
    <location>
        <begin position="714"/>
        <end position="742"/>
    </location>
</feature>
<dbReference type="GO" id="GO:0007423">
    <property type="term" value="P:sensory organ development"/>
    <property type="evidence" value="ECO:0007669"/>
    <property type="project" value="UniProtKB-ARBA"/>
</dbReference>
<dbReference type="AlphaFoldDB" id="A0A9Q0RZR1"/>
<dbReference type="InterPro" id="IPR013087">
    <property type="entry name" value="Znf_C2H2_type"/>
</dbReference>
<dbReference type="InterPro" id="IPR000210">
    <property type="entry name" value="BTB/POZ_dom"/>
</dbReference>
<dbReference type="GO" id="GO:0008270">
    <property type="term" value="F:zinc ion binding"/>
    <property type="evidence" value="ECO:0007669"/>
    <property type="project" value="UniProtKB-KW"/>
</dbReference>
<evidence type="ECO:0000256" key="2">
    <source>
        <dbReference type="ARBA" id="ARBA00022473"/>
    </source>
</evidence>
<feature type="compositionally biased region" description="Low complexity" evidence="7">
    <location>
        <begin position="300"/>
        <end position="320"/>
    </location>
</feature>
<dbReference type="FunFam" id="3.30.710.10:FF:000118">
    <property type="entry name" value="Abrupt, isoform B"/>
    <property type="match status" value="1"/>
</dbReference>
<name>A0A9Q0RZR1_9DIPT</name>
<dbReference type="PROSITE" id="PS00028">
    <property type="entry name" value="ZINC_FINGER_C2H2_1"/>
    <property type="match status" value="5"/>
</dbReference>
<feature type="domain" description="C2H2-type" evidence="9">
    <location>
        <begin position="573"/>
        <end position="601"/>
    </location>
</feature>
<comment type="caution">
    <text evidence="10">The sequence shown here is derived from an EMBL/GenBank/DDBJ whole genome shotgun (WGS) entry which is preliminary data.</text>
</comment>
<comment type="subcellular location">
    <subcellularLocation>
        <location evidence="1">Nucleus</location>
    </subcellularLocation>
</comment>
<dbReference type="GO" id="GO:0048813">
    <property type="term" value="P:dendrite morphogenesis"/>
    <property type="evidence" value="ECO:0007669"/>
    <property type="project" value="UniProtKB-ARBA"/>
</dbReference>
<sequence length="776" mass="85888">MLLAGGGHKEILRCNNSLTMGDTQHFCLRWNNYQSSITSAFENLRDDEDFVDVTLACDGRSLKAHRVVLSACSPYFRELLKSTPCKHPVIVLQDVAFTDLHALVEFIYHGEVNVHQRSLSSFLKTAEVLRVSGLTQQQAEDTHNVNAMQYCSHGMAIVDRSVIPFQLAQIQGLANAGARTPINPHQSFTDKMEEALFPPGASPPHINNLHTPNAHSGATVNQLLRRAAAAAAMRRERNNSSHSDELSLKRHRPDNGIPGNNNSPDVVNHMPQVTATDFSTIKHNNNNTPPIKDSERIENHSANNNNNNHGSNGNGLSSSLTDKESITPSPPNRLNDDVKSEPMELVCGNNNLPLDEHSNDSSGENDLKYSGMGDGKGSLSSNNDDDIDNSIHSHTAPPFLMTSENKLFSTPGSFNFSMAALADPAALAGFNSQLQSAADLAGSPQDIEGTTQRGWSNEYDCIDSIQPTAITILVSPDHLATNDYHTTATSPNHYKLTSNLNTKVCTVCNKSFSRAWSLQRHMTDRHYYVPQHLECDVCGRTYRSRHLTTATPPHSHMMPPGSGSSSVGIGEDFRCDPCNKNLSSLTRLKRHIQNVHMRPTKEPVCNICKRVYSSLNSLRNHKSIYHRNMKQPKEEHQSPLGPSSHPYYPINHRGVNSTSMVSNNNNSNPSIGRLSLPLPLTACHRCDVCGKLLSTKLTLKRHKEQQHLQPLNNAVCNLCHKVFRTLNSLNNHKSIYHRRQKHHLSGGSGVIAHMNHHQQHPTQQSNAVKPPCIDFL</sequence>
<evidence type="ECO:0000256" key="1">
    <source>
        <dbReference type="ARBA" id="ARBA00004123"/>
    </source>
</evidence>
<dbReference type="SUPFAM" id="SSF57667">
    <property type="entry name" value="beta-beta-alpha zinc fingers"/>
    <property type="match status" value="3"/>
</dbReference>
<feature type="region of interest" description="Disordered" evidence="7">
    <location>
        <begin position="227"/>
        <end position="383"/>
    </location>
</feature>
<dbReference type="Gene3D" id="3.30.710.10">
    <property type="entry name" value="Potassium Channel Kv1.1, Chain A"/>
    <property type="match status" value="1"/>
</dbReference>
<dbReference type="SUPFAM" id="SSF54695">
    <property type="entry name" value="POZ domain"/>
    <property type="match status" value="1"/>
</dbReference>
<keyword evidence="5" id="KW-0539">Nucleus</keyword>
<dbReference type="OrthoDB" id="10261408at2759"/>
<feature type="domain" description="C2H2-type" evidence="9">
    <location>
        <begin position="503"/>
        <end position="526"/>
    </location>
</feature>